<accession>A0A9D7SZ46</accession>
<dbReference type="InterPro" id="IPR000601">
    <property type="entry name" value="PKD_dom"/>
</dbReference>
<dbReference type="SUPFAM" id="SSF49299">
    <property type="entry name" value="PKD domain"/>
    <property type="match status" value="1"/>
</dbReference>
<evidence type="ECO:0000313" key="3">
    <source>
        <dbReference type="EMBL" id="MBK9984608.1"/>
    </source>
</evidence>
<keyword evidence="1" id="KW-0732">Signal</keyword>
<dbReference type="NCBIfam" id="TIGR04131">
    <property type="entry name" value="Bac_Flav_CTERM"/>
    <property type="match status" value="1"/>
</dbReference>
<dbReference type="PROSITE" id="PS50093">
    <property type="entry name" value="PKD"/>
    <property type="match status" value="1"/>
</dbReference>
<dbReference type="EMBL" id="JADKGY010000030">
    <property type="protein sequence ID" value="MBK9984608.1"/>
    <property type="molecule type" value="Genomic_DNA"/>
</dbReference>
<comment type="caution">
    <text evidence="3">The sequence shown here is derived from an EMBL/GenBank/DDBJ whole genome shotgun (WGS) entry which is preliminary data.</text>
</comment>
<sequence>MRIIYLVLLFVLTGSSLFAQPVNDECLSALPLLNTAKWCSEPGAYTNVNATPYSGAIPANNCFLQLQNEVWFTFIPETPALYIKISGAVNGLGTLRNPAVAVFEGPCANLKRVGCNIVSSSTNQVELSIESLVIGRVYFMLVEGQNNFTGTFQICLNGFIPPPNPQSDCSKAVVLCDKSAFVIDTILGVGVQDPGVTNTCIMQELSSAWYKWTCETSGTLTFTLTPNNYQQGFESDDIDFVVYELPGGLDDCANKREVRCMAAGANTNQPFSNWRRCNGPTGLTVGDPDQTEPAGCQISSQNNFVNALDMVAGKSYALLVNNFSQSGLGFSIIWGGTGTFQGPKPAFDISAVQAFECDKTIIFSNESLAPTDSIVHYEWGFGAGANPLSDTTTGPISVVYESFGNKKVALTVTSSKGCVVTEIIDFYIEPCCADTSTLGVSAIVRDQLCPGTASGVIQGVGSSGAPLYQFSLDCVNYQPSTVFPSLLPGMYTLCIQDEKGCKNQVDLTINPATGFYVELGDSIFVQLGQTADLHALPFPGLPSNVIWNNVNTLTFPGSDISSLLNPTALPHHSGWYAVTISNDVGCVTTDSVYISVDPYKPIYIPNVITPNNDDVNDRLTVYGNEAATEVNKFQIFDRWGGLMWEGNHFLLNDASLGWDGTCNNQPVNPGVYVYRAEVNFLDDIPLLFTGTVTVLK</sequence>
<dbReference type="InterPro" id="IPR035986">
    <property type="entry name" value="PKD_dom_sf"/>
</dbReference>
<evidence type="ECO:0000313" key="4">
    <source>
        <dbReference type="Proteomes" id="UP000808337"/>
    </source>
</evidence>
<dbReference type="InterPro" id="IPR026341">
    <property type="entry name" value="T9SS_type_B"/>
</dbReference>
<evidence type="ECO:0000259" key="2">
    <source>
        <dbReference type="PROSITE" id="PS50093"/>
    </source>
</evidence>
<feature type="domain" description="PKD" evidence="2">
    <location>
        <begin position="344"/>
        <end position="429"/>
    </location>
</feature>
<proteinExistence type="predicted"/>
<name>A0A9D7SZ46_9BACT</name>
<dbReference type="Proteomes" id="UP000808337">
    <property type="component" value="Unassembled WGS sequence"/>
</dbReference>
<dbReference type="InterPro" id="IPR036179">
    <property type="entry name" value="Ig-like_dom_sf"/>
</dbReference>
<feature type="signal peptide" evidence="1">
    <location>
        <begin position="1"/>
        <end position="19"/>
    </location>
</feature>
<feature type="chain" id="PRO_5038714115" evidence="1">
    <location>
        <begin position="20"/>
        <end position="696"/>
    </location>
</feature>
<gene>
    <name evidence="3" type="ORF">IPP15_19965</name>
</gene>
<dbReference type="AlphaFoldDB" id="A0A9D7SZ46"/>
<dbReference type="Pfam" id="PF13585">
    <property type="entry name" value="CHU_C"/>
    <property type="match status" value="1"/>
</dbReference>
<dbReference type="SUPFAM" id="SSF48726">
    <property type="entry name" value="Immunoglobulin"/>
    <property type="match status" value="1"/>
</dbReference>
<protein>
    <submittedName>
        <fullName evidence="3">Gliding motility-associated C-terminal domain-containing protein</fullName>
    </submittedName>
</protein>
<reference evidence="3 4" key="1">
    <citation type="submission" date="2020-10" db="EMBL/GenBank/DDBJ databases">
        <title>Connecting structure to function with the recovery of over 1000 high-quality activated sludge metagenome-assembled genomes encoding full-length rRNA genes using long-read sequencing.</title>
        <authorList>
            <person name="Singleton C.M."/>
            <person name="Petriglieri F."/>
            <person name="Kristensen J.M."/>
            <person name="Kirkegaard R.H."/>
            <person name="Michaelsen T.Y."/>
            <person name="Andersen M.H."/>
            <person name="Karst S.M."/>
            <person name="Dueholm M.S."/>
            <person name="Nielsen P.H."/>
            <person name="Albertsen M."/>
        </authorList>
    </citation>
    <scope>NUCLEOTIDE SEQUENCE [LARGE SCALE GENOMIC DNA]</scope>
    <source>
        <strain evidence="3">Ribe_18-Q3-R11-54_MAXAC.273</strain>
    </source>
</reference>
<dbReference type="InterPro" id="IPR013783">
    <property type="entry name" value="Ig-like_fold"/>
</dbReference>
<evidence type="ECO:0000256" key="1">
    <source>
        <dbReference type="SAM" id="SignalP"/>
    </source>
</evidence>
<dbReference type="Gene3D" id="2.60.40.10">
    <property type="entry name" value="Immunoglobulins"/>
    <property type="match status" value="1"/>
</dbReference>
<organism evidence="3 4">
    <name type="scientific">Candidatus Opimibacter skivensis</name>
    <dbReference type="NCBI Taxonomy" id="2982028"/>
    <lineage>
        <taxon>Bacteria</taxon>
        <taxon>Pseudomonadati</taxon>
        <taxon>Bacteroidota</taxon>
        <taxon>Saprospiria</taxon>
        <taxon>Saprospirales</taxon>
        <taxon>Saprospiraceae</taxon>
        <taxon>Candidatus Opimibacter</taxon>
    </lineage>
</organism>